<dbReference type="Pfam" id="PF09794">
    <property type="entry name" value="Avl9"/>
    <property type="match status" value="2"/>
</dbReference>
<evidence type="ECO:0000259" key="3">
    <source>
        <dbReference type="PROSITE" id="PS50211"/>
    </source>
</evidence>
<feature type="compositionally biased region" description="Polar residues" evidence="2">
    <location>
        <begin position="323"/>
        <end position="332"/>
    </location>
</feature>
<dbReference type="Proteomes" id="UP000597762">
    <property type="component" value="Unassembled WGS sequence"/>
</dbReference>
<proteinExistence type="inferred from homology"/>
<gene>
    <name evidence="4" type="ORF">SPHA_23286</name>
</gene>
<reference evidence="4" key="1">
    <citation type="submission" date="2021-01" db="EMBL/GenBank/DDBJ databases">
        <authorList>
            <person name="Li R."/>
            <person name="Bekaert M."/>
        </authorList>
    </citation>
    <scope>NUCLEOTIDE SEQUENCE</scope>
    <source>
        <strain evidence="4">Farmed</strain>
    </source>
</reference>
<evidence type="ECO:0000256" key="2">
    <source>
        <dbReference type="SAM" id="MobiDB-lite"/>
    </source>
</evidence>
<feature type="compositionally biased region" description="Basic and acidic residues" evidence="2">
    <location>
        <begin position="236"/>
        <end position="254"/>
    </location>
</feature>
<feature type="region of interest" description="Disordered" evidence="2">
    <location>
        <begin position="229"/>
        <end position="256"/>
    </location>
</feature>
<dbReference type="PANTHER" id="PTHR31017:SF1">
    <property type="entry name" value="LATE SECRETORY PATHWAY PROTEIN AVL9 HOMOLOG"/>
    <property type="match status" value="1"/>
</dbReference>
<feature type="domain" description="UDENN" evidence="3">
    <location>
        <begin position="1"/>
        <end position="350"/>
    </location>
</feature>
<feature type="compositionally biased region" description="Polar residues" evidence="2">
    <location>
        <begin position="457"/>
        <end position="471"/>
    </location>
</feature>
<evidence type="ECO:0000313" key="4">
    <source>
        <dbReference type="EMBL" id="CAE1242371.1"/>
    </source>
</evidence>
<feature type="region of interest" description="Disordered" evidence="2">
    <location>
        <begin position="176"/>
        <end position="198"/>
    </location>
</feature>
<accession>A0A812BW72</accession>
<name>A0A812BW72_ACAPH</name>
<comment type="similarity">
    <text evidence="1">Belongs to the AVL9 family.</text>
</comment>
<dbReference type="OrthoDB" id="26278at2759"/>
<dbReference type="AlphaFoldDB" id="A0A812BW72"/>
<feature type="compositionally biased region" description="Polar residues" evidence="2">
    <location>
        <begin position="188"/>
        <end position="198"/>
    </location>
</feature>
<dbReference type="EMBL" id="CAHIKZ030000861">
    <property type="protein sequence ID" value="CAE1242371.1"/>
    <property type="molecule type" value="Genomic_DNA"/>
</dbReference>
<dbReference type="PROSITE" id="PS50211">
    <property type="entry name" value="DENN"/>
    <property type="match status" value="1"/>
</dbReference>
<dbReference type="InterPro" id="IPR018307">
    <property type="entry name" value="ABL9/DENND6_dom"/>
</dbReference>
<feature type="region of interest" description="Disordered" evidence="2">
    <location>
        <begin position="323"/>
        <end position="347"/>
    </location>
</feature>
<feature type="region of interest" description="Disordered" evidence="2">
    <location>
        <begin position="454"/>
        <end position="492"/>
    </location>
</feature>
<organism evidence="4 5">
    <name type="scientific">Acanthosepion pharaonis</name>
    <name type="common">Pharaoh cuttlefish</name>
    <name type="synonym">Sepia pharaonis</name>
    <dbReference type="NCBI Taxonomy" id="158019"/>
    <lineage>
        <taxon>Eukaryota</taxon>
        <taxon>Metazoa</taxon>
        <taxon>Spiralia</taxon>
        <taxon>Lophotrochozoa</taxon>
        <taxon>Mollusca</taxon>
        <taxon>Cephalopoda</taxon>
        <taxon>Coleoidea</taxon>
        <taxon>Decapodiformes</taxon>
        <taxon>Sepiida</taxon>
        <taxon>Sepiina</taxon>
        <taxon>Sepiidae</taxon>
        <taxon>Acanthosepion</taxon>
    </lineage>
</organism>
<comment type="caution">
    <text evidence="4">The sequence shown here is derived from an EMBL/GenBank/DDBJ whole genome shotgun (WGS) entry which is preliminary data.</text>
</comment>
<dbReference type="InterPro" id="IPR037516">
    <property type="entry name" value="Tripartite_DENN"/>
</dbReference>
<protein>
    <submittedName>
        <fullName evidence="4">Late secretory pathway protein AVL9 homolog</fullName>
    </submittedName>
</protein>
<dbReference type="PANTHER" id="PTHR31017">
    <property type="entry name" value="LATE SECRETORY PATHWAY PROTEIN AVL9-RELATED"/>
    <property type="match status" value="1"/>
</dbReference>
<evidence type="ECO:0000256" key="1">
    <source>
        <dbReference type="ARBA" id="ARBA00038178"/>
    </source>
</evidence>
<evidence type="ECO:0000313" key="5">
    <source>
        <dbReference type="Proteomes" id="UP000597762"/>
    </source>
</evidence>
<keyword evidence="5" id="KW-1185">Reference proteome</keyword>
<dbReference type="GO" id="GO:0005737">
    <property type="term" value="C:cytoplasm"/>
    <property type="evidence" value="ECO:0007669"/>
    <property type="project" value="TreeGrafter"/>
</dbReference>
<sequence>MDSKDLLSRSEEITRNTVQKSVCVLSRLPHYGLIQTKLELITHAYFDERDFSKVELLIETYQNLSTLLTDSPIDGTEIYLGLPARDLVVLFRHKVLVLFKLLMLERRVLFTGKPVQELCRTMLGIMSLFPGLIEFGLKESACYSPHRQLSPTLKFRQVESDADGFLEISYHEDANCQISMSHPRPPSRSISMTSEPENQTILRDENHVHEPADELSRNGNISEASLLSSGTLPTESEDHLKKEKQQSLERDLKSTSDCSTQINGVMLNTLKDEEMFNNNQSLDKFLQPSSDSCNKYPQSDPLIEKLSENDFCFSSPLRNKNTVLEGTESSSDALKRSSSIEELDSPESISKIDREDCFSLEGVFLQINHDRDSKCDIEKPDRSLCLNLDGSDSAGQAVQSTTPPNYSISEPAIKGDPVLSMASANADSSSVMVYDDFSQDWEAVSNASNNSAKSASCTPALSTSPNHSAGSTKIEGNRVVKPPMHKPNSLDLPDTVSTTLQQDGYGLPLAIFSKGCLCHPYLSLQFYDLLEDINVRGFVVGATNILFKQRKHLTDVVVEINDGRIVFHDFELKKQLNLTTTDLRFADFLVKIVTDGKSLFLDGTEWEGGDEWVRAQFKEYILALLSSVHKGDEKCQDDFNPCFIQAWKTTHNYRLWQSNNHPNIEEISPIHPFQGQLNMNDLKVRLSHTMQSTEKGKKINAAVSQTGKYMLQTGKAVGGALTSAKSAMSSWLSSFTTDWKLADKESAVTAVTNSPE</sequence>
<dbReference type="InterPro" id="IPR051731">
    <property type="entry name" value="DENND11/AVL9_GEFs"/>
</dbReference>